<proteinExistence type="predicted"/>
<dbReference type="AlphaFoldDB" id="A0A8T2V7S0"/>
<protein>
    <submittedName>
        <fullName evidence="2">Uncharacterized protein</fullName>
    </submittedName>
</protein>
<evidence type="ECO:0000313" key="3">
    <source>
        <dbReference type="Proteomes" id="UP000825935"/>
    </source>
</evidence>
<feature type="compositionally biased region" description="Low complexity" evidence="1">
    <location>
        <begin position="1"/>
        <end position="22"/>
    </location>
</feature>
<name>A0A8T2V7S0_CERRI</name>
<evidence type="ECO:0000256" key="1">
    <source>
        <dbReference type="SAM" id="MobiDB-lite"/>
    </source>
</evidence>
<comment type="caution">
    <text evidence="2">The sequence shown here is derived from an EMBL/GenBank/DDBJ whole genome shotgun (WGS) entry which is preliminary data.</text>
</comment>
<gene>
    <name evidence="2" type="ORF">KP509_02G082500</name>
</gene>
<sequence length="125" mass="13931">MEPLSSFASTKSLSSNCSSASSTERDPLSLFQDRSTDCNFWQSPKLEGISPSSELFHKNKSSRFESFPSSIGIFPVKRFLSSWSPTIMLQLRSSTGIVPERKLALRNNLDMVASVPRLAEMLPKK</sequence>
<keyword evidence="3" id="KW-1185">Reference proteome</keyword>
<reference evidence="2" key="1">
    <citation type="submission" date="2021-08" db="EMBL/GenBank/DDBJ databases">
        <title>WGS assembly of Ceratopteris richardii.</title>
        <authorList>
            <person name="Marchant D.B."/>
            <person name="Chen G."/>
            <person name="Jenkins J."/>
            <person name="Shu S."/>
            <person name="Leebens-Mack J."/>
            <person name="Grimwood J."/>
            <person name="Schmutz J."/>
            <person name="Soltis P."/>
            <person name="Soltis D."/>
            <person name="Chen Z.-H."/>
        </authorList>
    </citation>
    <scope>NUCLEOTIDE SEQUENCE</scope>
    <source>
        <strain evidence="2">Whitten #5841</strain>
        <tissue evidence="2">Leaf</tissue>
    </source>
</reference>
<dbReference type="EMBL" id="CM035407">
    <property type="protein sequence ID" value="KAH7444551.1"/>
    <property type="molecule type" value="Genomic_DNA"/>
</dbReference>
<organism evidence="2 3">
    <name type="scientific">Ceratopteris richardii</name>
    <name type="common">Triangle waterfern</name>
    <dbReference type="NCBI Taxonomy" id="49495"/>
    <lineage>
        <taxon>Eukaryota</taxon>
        <taxon>Viridiplantae</taxon>
        <taxon>Streptophyta</taxon>
        <taxon>Embryophyta</taxon>
        <taxon>Tracheophyta</taxon>
        <taxon>Polypodiopsida</taxon>
        <taxon>Polypodiidae</taxon>
        <taxon>Polypodiales</taxon>
        <taxon>Pteridineae</taxon>
        <taxon>Pteridaceae</taxon>
        <taxon>Parkerioideae</taxon>
        <taxon>Ceratopteris</taxon>
    </lineage>
</organism>
<feature type="region of interest" description="Disordered" evidence="1">
    <location>
        <begin position="1"/>
        <end position="28"/>
    </location>
</feature>
<dbReference type="Proteomes" id="UP000825935">
    <property type="component" value="Chromosome 2"/>
</dbReference>
<evidence type="ECO:0000313" key="2">
    <source>
        <dbReference type="EMBL" id="KAH7444551.1"/>
    </source>
</evidence>
<accession>A0A8T2V7S0</accession>